<protein>
    <submittedName>
        <fullName evidence="6">LysM domain-containing protein</fullName>
    </submittedName>
</protein>
<sequence>MSVPTSEPTAVSTPSPIHKRTTPNCNKWAEAQDGDYCFKMANDAGIELSSFYEWNTVLANGDSCDMIWPGCFYCHWGEIRLANHYHTGGTNEYYGSGPKTFANTSRDSGKLQ</sequence>
<dbReference type="Gene3D" id="3.10.350.10">
    <property type="entry name" value="LysM domain"/>
    <property type="match status" value="1"/>
</dbReference>
<dbReference type="PANTHER" id="PTHR34997:SF1">
    <property type="entry name" value="PEPTIDOGLYCAN-BINDING LYSIN DOMAIN"/>
    <property type="match status" value="1"/>
</dbReference>
<feature type="compositionally biased region" description="Polar residues" evidence="4">
    <location>
        <begin position="1"/>
        <end position="15"/>
    </location>
</feature>
<dbReference type="EMBL" id="JAQOWY010000022">
    <property type="protein sequence ID" value="KAK1855401.1"/>
    <property type="molecule type" value="Genomic_DNA"/>
</dbReference>
<evidence type="ECO:0000256" key="4">
    <source>
        <dbReference type="SAM" id="MobiDB-lite"/>
    </source>
</evidence>
<keyword evidence="1" id="KW-0147">Chitin-binding</keyword>
<dbReference type="GO" id="GO:0008061">
    <property type="term" value="F:chitin binding"/>
    <property type="evidence" value="ECO:0007669"/>
    <property type="project" value="UniProtKB-KW"/>
</dbReference>
<organism evidence="6 7">
    <name type="scientific">Colletotrichum chrysophilum</name>
    <dbReference type="NCBI Taxonomy" id="1836956"/>
    <lineage>
        <taxon>Eukaryota</taxon>
        <taxon>Fungi</taxon>
        <taxon>Dikarya</taxon>
        <taxon>Ascomycota</taxon>
        <taxon>Pezizomycotina</taxon>
        <taxon>Sordariomycetes</taxon>
        <taxon>Hypocreomycetidae</taxon>
        <taxon>Glomerellales</taxon>
        <taxon>Glomerellaceae</taxon>
        <taxon>Colletotrichum</taxon>
        <taxon>Colletotrichum gloeosporioides species complex</taxon>
    </lineage>
</organism>
<evidence type="ECO:0000313" key="7">
    <source>
        <dbReference type="Proteomes" id="UP001243330"/>
    </source>
</evidence>
<name>A0AAD9AVL8_9PEZI</name>
<feature type="region of interest" description="Disordered" evidence="4">
    <location>
        <begin position="92"/>
        <end position="112"/>
    </location>
</feature>
<evidence type="ECO:0000313" key="6">
    <source>
        <dbReference type="EMBL" id="KAK1855401.1"/>
    </source>
</evidence>
<evidence type="ECO:0000256" key="1">
    <source>
        <dbReference type="ARBA" id="ARBA00022669"/>
    </source>
</evidence>
<dbReference type="PANTHER" id="PTHR34997">
    <property type="entry name" value="AM15"/>
    <property type="match status" value="1"/>
</dbReference>
<evidence type="ECO:0000259" key="5">
    <source>
        <dbReference type="PROSITE" id="PS51782"/>
    </source>
</evidence>
<comment type="caution">
    <text evidence="6">The sequence shown here is derived from an EMBL/GenBank/DDBJ whole genome shotgun (WGS) entry which is preliminary data.</text>
</comment>
<dbReference type="InterPro" id="IPR036779">
    <property type="entry name" value="LysM_dom_sf"/>
</dbReference>
<dbReference type="InterPro" id="IPR052210">
    <property type="entry name" value="LysM1-like"/>
</dbReference>
<accession>A0AAD9AVL8</accession>
<comment type="similarity">
    <text evidence="3">Belongs to the secreted LysM effector family.</text>
</comment>
<keyword evidence="7" id="KW-1185">Reference proteome</keyword>
<reference evidence="6" key="1">
    <citation type="submission" date="2023-01" db="EMBL/GenBank/DDBJ databases">
        <title>Colletotrichum chrysophilum M932 genome sequence.</title>
        <authorList>
            <person name="Baroncelli R."/>
        </authorList>
    </citation>
    <scope>NUCLEOTIDE SEQUENCE</scope>
    <source>
        <strain evidence="6">M932</strain>
    </source>
</reference>
<dbReference type="AlphaFoldDB" id="A0AAD9AVL8"/>
<feature type="region of interest" description="Disordered" evidence="4">
    <location>
        <begin position="1"/>
        <end position="24"/>
    </location>
</feature>
<dbReference type="PROSITE" id="PS51782">
    <property type="entry name" value="LYSM"/>
    <property type="match status" value="1"/>
</dbReference>
<feature type="domain" description="LysM" evidence="5">
    <location>
        <begin position="27"/>
        <end position="75"/>
    </location>
</feature>
<proteinExistence type="inferred from homology"/>
<dbReference type="InterPro" id="IPR018392">
    <property type="entry name" value="LysM"/>
</dbReference>
<evidence type="ECO:0000256" key="2">
    <source>
        <dbReference type="ARBA" id="ARBA00023026"/>
    </source>
</evidence>
<gene>
    <name evidence="6" type="ORF">CCHR01_02022</name>
</gene>
<keyword evidence="2" id="KW-0843">Virulence</keyword>
<evidence type="ECO:0000256" key="3">
    <source>
        <dbReference type="ARBA" id="ARBA00044955"/>
    </source>
</evidence>
<dbReference type="Proteomes" id="UP001243330">
    <property type="component" value="Unassembled WGS sequence"/>
</dbReference>
<dbReference type="SUPFAM" id="SSF54106">
    <property type="entry name" value="LysM domain"/>
    <property type="match status" value="1"/>
</dbReference>